<evidence type="ECO:0008006" key="3">
    <source>
        <dbReference type="Google" id="ProtNLM"/>
    </source>
</evidence>
<dbReference type="Gene3D" id="3.40.30.10">
    <property type="entry name" value="Glutaredoxin"/>
    <property type="match status" value="1"/>
</dbReference>
<dbReference type="OrthoDB" id="9809746at2"/>
<protein>
    <recommendedName>
        <fullName evidence="3">AhpC/TSA family protein</fullName>
    </recommendedName>
</protein>
<comment type="caution">
    <text evidence="1">The sequence shown here is derived from an EMBL/GenBank/DDBJ whole genome shotgun (WGS) entry which is preliminary data.</text>
</comment>
<reference evidence="1 2" key="1">
    <citation type="submission" date="2019-09" db="EMBL/GenBank/DDBJ databases">
        <title>Genomes of Cryomorphaceae.</title>
        <authorList>
            <person name="Bowman J.P."/>
        </authorList>
    </citation>
    <scope>NUCLEOTIDE SEQUENCE [LARGE SCALE GENOMIC DNA]</scope>
    <source>
        <strain evidence="1 2">KCTC 52047</strain>
    </source>
</reference>
<evidence type="ECO:0000313" key="1">
    <source>
        <dbReference type="EMBL" id="KAB1063650.1"/>
    </source>
</evidence>
<dbReference type="AlphaFoldDB" id="A0A6N6M5S2"/>
<dbReference type="Proteomes" id="UP000435357">
    <property type="component" value="Unassembled WGS sequence"/>
</dbReference>
<dbReference type="RefSeq" id="WP_151168308.1">
    <property type="nucleotide sequence ID" value="NZ_WACR01000007.1"/>
</dbReference>
<accession>A0A6N6M5S2</accession>
<dbReference type="EMBL" id="WACR01000007">
    <property type="protein sequence ID" value="KAB1063650.1"/>
    <property type="molecule type" value="Genomic_DNA"/>
</dbReference>
<dbReference type="SUPFAM" id="SSF52833">
    <property type="entry name" value="Thioredoxin-like"/>
    <property type="match status" value="1"/>
</dbReference>
<organism evidence="1 2">
    <name type="scientific">Salibacter halophilus</name>
    <dbReference type="NCBI Taxonomy" id="1803916"/>
    <lineage>
        <taxon>Bacteria</taxon>
        <taxon>Pseudomonadati</taxon>
        <taxon>Bacteroidota</taxon>
        <taxon>Flavobacteriia</taxon>
        <taxon>Flavobacteriales</taxon>
        <taxon>Salibacteraceae</taxon>
        <taxon>Salibacter</taxon>
    </lineage>
</organism>
<gene>
    <name evidence="1" type="ORF">F3059_08760</name>
</gene>
<name>A0A6N6M5S2_9FLAO</name>
<proteinExistence type="predicted"/>
<sequence>MMTNKGVSLLELSEGRKVLLVFLRHFGCTFCRETLTELLNIREEIENEDTEIVLVHQMNDEYADQILKIYHMDDLQRISDPGLHLYDYFHLKKGSWSQLFGFKVWWRAIVAGIFKGHLVGKEQGDGWQMPGVFVIHDGEVISKFIHKYASDRPDYLNLAKTQIRKAVS</sequence>
<dbReference type="InterPro" id="IPR036249">
    <property type="entry name" value="Thioredoxin-like_sf"/>
</dbReference>
<evidence type="ECO:0000313" key="2">
    <source>
        <dbReference type="Proteomes" id="UP000435357"/>
    </source>
</evidence>
<keyword evidence="2" id="KW-1185">Reference proteome</keyword>
<dbReference type="NCBIfam" id="NF040769">
    <property type="entry name" value="SelL_rel_redox"/>
    <property type="match status" value="1"/>
</dbReference>